<dbReference type="Proteomes" id="UP000027222">
    <property type="component" value="Unassembled WGS sequence"/>
</dbReference>
<feature type="region of interest" description="Disordered" evidence="1">
    <location>
        <begin position="98"/>
        <end position="134"/>
    </location>
</feature>
<feature type="compositionally biased region" description="Polar residues" evidence="1">
    <location>
        <begin position="334"/>
        <end position="350"/>
    </location>
</feature>
<reference evidence="3" key="1">
    <citation type="journal article" date="2014" name="Proc. Natl. Acad. Sci. U.S.A.">
        <title>Extensive sampling of basidiomycete genomes demonstrates inadequacy of the white-rot/brown-rot paradigm for wood decay fungi.</title>
        <authorList>
            <person name="Riley R."/>
            <person name="Salamov A.A."/>
            <person name="Brown D.W."/>
            <person name="Nagy L.G."/>
            <person name="Floudas D."/>
            <person name="Held B.W."/>
            <person name="Levasseur A."/>
            <person name="Lombard V."/>
            <person name="Morin E."/>
            <person name="Otillar R."/>
            <person name="Lindquist E.A."/>
            <person name="Sun H."/>
            <person name="LaButti K.M."/>
            <person name="Schmutz J."/>
            <person name="Jabbour D."/>
            <person name="Luo H."/>
            <person name="Baker S.E."/>
            <person name="Pisabarro A.G."/>
            <person name="Walton J.D."/>
            <person name="Blanchette R.A."/>
            <person name="Henrissat B."/>
            <person name="Martin F."/>
            <person name="Cullen D."/>
            <person name="Hibbett D.S."/>
            <person name="Grigoriev I.V."/>
        </authorList>
    </citation>
    <scope>NUCLEOTIDE SEQUENCE [LARGE SCALE GENOMIC DNA]</scope>
    <source>
        <strain evidence="3">CBS 339.88</strain>
    </source>
</reference>
<dbReference type="EMBL" id="KL142378">
    <property type="protein sequence ID" value="KDR76435.1"/>
    <property type="molecule type" value="Genomic_DNA"/>
</dbReference>
<dbReference type="OrthoDB" id="3065452at2759"/>
<evidence type="ECO:0000256" key="1">
    <source>
        <dbReference type="SAM" id="MobiDB-lite"/>
    </source>
</evidence>
<feature type="region of interest" description="Disordered" evidence="1">
    <location>
        <begin position="309"/>
        <end position="350"/>
    </location>
</feature>
<feature type="region of interest" description="Disordered" evidence="1">
    <location>
        <begin position="52"/>
        <end position="85"/>
    </location>
</feature>
<keyword evidence="3" id="KW-1185">Reference proteome</keyword>
<feature type="compositionally biased region" description="Low complexity" evidence="1">
    <location>
        <begin position="119"/>
        <end position="131"/>
    </location>
</feature>
<dbReference type="AlphaFoldDB" id="A0A067SZV1"/>
<protein>
    <submittedName>
        <fullName evidence="2">Uncharacterized protein</fullName>
    </submittedName>
</protein>
<evidence type="ECO:0000313" key="3">
    <source>
        <dbReference type="Proteomes" id="UP000027222"/>
    </source>
</evidence>
<dbReference type="HOGENOM" id="CLU_664006_0_0_1"/>
<gene>
    <name evidence="2" type="ORF">GALMADRAFT_246786</name>
</gene>
<accession>A0A067SZV1</accession>
<evidence type="ECO:0000313" key="2">
    <source>
        <dbReference type="EMBL" id="KDR76435.1"/>
    </source>
</evidence>
<name>A0A067SZV1_GALM3</name>
<organism evidence="2 3">
    <name type="scientific">Galerina marginata (strain CBS 339.88)</name>
    <dbReference type="NCBI Taxonomy" id="685588"/>
    <lineage>
        <taxon>Eukaryota</taxon>
        <taxon>Fungi</taxon>
        <taxon>Dikarya</taxon>
        <taxon>Basidiomycota</taxon>
        <taxon>Agaricomycotina</taxon>
        <taxon>Agaricomycetes</taxon>
        <taxon>Agaricomycetidae</taxon>
        <taxon>Agaricales</taxon>
        <taxon>Agaricineae</taxon>
        <taxon>Strophariaceae</taxon>
        <taxon>Galerina</taxon>
    </lineage>
</organism>
<feature type="compositionally biased region" description="Polar residues" evidence="1">
    <location>
        <begin position="106"/>
        <end position="116"/>
    </location>
</feature>
<feature type="compositionally biased region" description="Polar residues" evidence="1">
    <location>
        <begin position="56"/>
        <end position="78"/>
    </location>
</feature>
<proteinExistence type="predicted"/>
<sequence>MASVLRIEKSRTINEFRSNSIIGHPDVNEWSWVSSFLFSDFQLPRPPCDMHRDSNSVRAQTLSVTETRSFENPSSQARQGERSSGAAHMVLDPVENEPFRSHSESDVSTAPSQTQAMAIPSTSISPTPMTTQRPRVRRIPTKEVGPQDSQSLIDLGMSPFMPVQDAMFNQNRLVRNEAILAKHVSRLQHSYSLSESNHAQRVQDIYRSLTDHKAAIDSQAATSITHTSIRSDPDFTALFDAHVETRIALNHLIRKFSSSSASIKSSIDQLNESIRRITSGTSIEAMQYSGQGSATDSVKPKGTTALPIHSAKIPLPEAANSSSTHGIKRKRVYSNPNLSPSSSIATSHTGSPIEAAHHLHLSRSDYTFSTDTSKDVIYGPVDNTDDHLNAKAIVNEAIHSVGLSPSMVQSILTAPGHPEFLNVRFLKHDYASRFVDLVGFGLEGQPSRKAFFADGSSDLIRPDFGVASDFNAKIR</sequence>